<dbReference type="InterPro" id="IPR001810">
    <property type="entry name" value="F-box_dom"/>
</dbReference>
<dbReference type="SUPFAM" id="SSF81383">
    <property type="entry name" value="F-box domain"/>
    <property type="match status" value="1"/>
</dbReference>
<accession>A0A8T2JA71</accession>
<organism evidence="3 4">
    <name type="scientific">Hymenochirus boettgeri</name>
    <name type="common">Congo dwarf clawed frog</name>
    <dbReference type="NCBI Taxonomy" id="247094"/>
    <lineage>
        <taxon>Eukaryota</taxon>
        <taxon>Metazoa</taxon>
        <taxon>Chordata</taxon>
        <taxon>Craniata</taxon>
        <taxon>Vertebrata</taxon>
        <taxon>Euteleostomi</taxon>
        <taxon>Amphibia</taxon>
        <taxon>Batrachia</taxon>
        <taxon>Anura</taxon>
        <taxon>Pipoidea</taxon>
        <taxon>Pipidae</taxon>
        <taxon>Pipinae</taxon>
        <taxon>Hymenochirus</taxon>
    </lineage>
</organism>
<dbReference type="EMBL" id="JAACNH010000006">
    <property type="protein sequence ID" value="KAG8440200.1"/>
    <property type="molecule type" value="Genomic_DNA"/>
</dbReference>
<keyword evidence="1" id="KW-0833">Ubl conjugation pathway</keyword>
<evidence type="ECO:0000259" key="2">
    <source>
        <dbReference type="Pfam" id="PF12937"/>
    </source>
</evidence>
<keyword evidence="4" id="KW-1185">Reference proteome</keyword>
<dbReference type="Pfam" id="PF12937">
    <property type="entry name" value="F-box-like"/>
    <property type="match status" value="1"/>
</dbReference>
<evidence type="ECO:0000313" key="4">
    <source>
        <dbReference type="Proteomes" id="UP000812440"/>
    </source>
</evidence>
<sequence length="226" mass="25938">MHIIELNRECLLHLFSFLDKDSRRSLSQTCSRLMDIFLEPSLWTLLSFSAPTELNKKNFVLGPALRCLSICWYSSRVKICNIEDWGKSDLQKSMCHQHQNIVSSFLLDVTEKSPNLRSLTLSGCAHVQDETLIQILKCCPNLQSLKLENCTGVTDRMLTMVPIFACHLETLHVNFCRNVTRKGLFQVQQGCPSLVLRADRSADMIADRIPEERGLFQRTVRKLLIR</sequence>
<dbReference type="SMART" id="SM00367">
    <property type="entry name" value="LRR_CC"/>
    <property type="match status" value="3"/>
</dbReference>
<dbReference type="Gene3D" id="3.80.10.10">
    <property type="entry name" value="Ribonuclease Inhibitor"/>
    <property type="match status" value="1"/>
</dbReference>
<dbReference type="Proteomes" id="UP000812440">
    <property type="component" value="Chromosome 3"/>
</dbReference>
<gene>
    <name evidence="3" type="ORF">GDO86_006117</name>
</gene>
<reference evidence="3" key="1">
    <citation type="thesis" date="2020" institute="ProQuest LLC" country="789 East Eisenhower Parkway, Ann Arbor, MI, USA">
        <title>Comparative Genomics and Chromosome Evolution.</title>
        <authorList>
            <person name="Mudd A.B."/>
        </authorList>
    </citation>
    <scope>NUCLEOTIDE SEQUENCE</scope>
    <source>
        <strain evidence="3">Female2</strain>
        <tissue evidence="3">Blood</tissue>
    </source>
</reference>
<dbReference type="AlphaFoldDB" id="A0A8T2JA71"/>
<dbReference type="InterPro" id="IPR050648">
    <property type="entry name" value="F-box_LRR-repeat"/>
</dbReference>
<dbReference type="GO" id="GO:0005737">
    <property type="term" value="C:cytoplasm"/>
    <property type="evidence" value="ECO:0007669"/>
    <property type="project" value="TreeGrafter"/>
</dbReference>
<name>A0A8T2JA71_9PIPI</name>
<dbReference type="InterPro" id="IPR036047">
    <property type="entry name" value="F-box-like_dom_sf"/>
</dbReference>
<feature type="domain" description="F-box" evidence="2">
    <location>
        <begin position="9"/>
        <end position="48"/>
    </location>
</feature>
<dbReference type="SUPFAM" id="SSF52047">
    <property type="entry name" value="RNI-like"/>
    <property type="match status" value="1"/>
</dbReference>
<evidence type="ECO:0000313" key="3">
    <source>
        <dbReference type="EMBL" id="KAG8440200.1"/>
    </source>
</evidence>
<comment type="caution">
    <text evidence="3">The sequence shown here is derived from an EMBL/GenBank/DDBJ whole genome shotgun (WGS) entry which is preliminary data.</text>
</comment>
<dbReference type="OrthoDB" id="549243at2759"/>
<protein>
    <recommendedName>
        <fullName evidence="2">F-box domain-containing protein</fullName>
    </recommendedName>
</protein>
<dbReference type="CDD" id="cd22129">
    <property type="entry name" value="F-box_FBXL22"/>
    <property type="match status" value="1"/>
</dbReference>
<evidence type="ECO:0000256" key="1">
    <source>
        <dbReference type="ARBA" id="ARBA00022786"/>
    </source>
</evidence>
<dbReference type="PANTHER" id="PTHR13382">
    <property type="entry name" value="MITOCHONDRIAL ATP SYNTHASE COUPLING FACTOR B"/>
    <property type="match status" value="1"/>
</dbReference>
<dbReference type="InterPro" id="IPR006553">
    <property type="entry name" value="Leu-rich_rpt_Cys-con_subtyp"/>
</dbReference>
<dbReference type="InterPro" id="IPR032675">
    <property type="entry name" value="LRR_dom_sf"/>
</dbReference>
<proteinExistence type="predicted"/>